<name>J7S800_HUIN7</name>
<accession>J7S800</accession>
<keyword evidence="4" id="KW-1185">Reference proteome</keyword>
<dbReference type="Proteomes" id="UP000006310">
    <property type="component" value="Chromosome 7"/>
</dbReference>
<dbReference type="GO" id="GO:0019005">
    <property type="term" value="C:SCF ubiquitin ligase complex"/>
    <property type="evidence" value="ECO:0007669"/>
    <property type="project" value="EnsemblFungi"/>
</dbReference>
<dbReference type="GeneID" id="34526993"/>
<reference evidence="4" key="2">
    <citation type="submission" date="2012-08" db="EMBL/GenBank/DDBJ databases">
        <title>Genome sequence of Kazachstania naganishii.</title>
        <authorList>
            <person name="Gordon J.L."/>
            <person name="Armisen D."/>
            <person name="Proux-Wera E."/>
            <person name="OhEigeartaigh S.S."/>
            <person name="Byrne K.P."/>
            <person name="Wolfe K.H."/>
        </authorList>
    </citation>
    <scope>NUCLEOTIDE SEQUENCE [LARGE SCALE GENOMIC DNA]</scope>
    <source>
        <strain evidence="4">ATCC MYA-139 / BCRC 22969 / CBS 8797 / CCRC 22969 / KCTC 17520 / NBRC 10181 / NCYC 3082</strain>
    </source>
</reference>
<keyword evidence="1" id="KW-0833">Ubl conjugation pathway</keyword>
<dbReference type="AlphaFoldDB" id="J7S800"/>
<dbReference type="CDD" id="cd09917">
    <property type="entry name" value="F-box_SF"/>
    <property type="match status" value="1"/>
</dbReference>
<organism evidence="3 4">
    <name type="scientific">Huiozyma naganishii (strain ATCC MYA-139 / BCRC 22969 / CBS 8797 / KCTC 17520 / NBRC 10181 / NCYC 3082 / Yp74L-3)</name>
    <name type="common">Yeast</name>
    <name type="synonym">Kazachstania naganishii</name>
    <dbReference type="NCBI Taxonomy" id="1071383"/>
    <lineage>
        <taxon>Eukaryota</taxon>
        <taxon>Fungi</taxon>
        <taxon>Dikarya</taxon>
        <taxon>Ascomycota</taxon>
        <taxon>Saccharomycotina</taxon>
        <taxon>Saccharomycetes</taxon>
        <taxon>Saccharomycetales</taxon>
        <taxon>Saccharomycetaceae</taxon>
        <taxon>Huiozyma</taxon>
    </lineage>
</organism>
<reference evidence="3 4" key="1">
    <citation type="journal article" date="2011" name="Proc. Natl. Acad. Sci. U.S.A.">
        <title>Evolutionary erosion of yeast sex chromosomes by mating-type switching accidents.</title>
        <authorList>
            <person name="Gordon J.L."/>
            <person name="Armisen D."/>
            <person name="Proux-Wera E."/>
            <person name="Oheigeartaigh S.S."/>
            <person name="Byrne K.P."/>
            <person name="Wolfe K.H."/>
        </authorList>
    </citation>
    <scope>NUCLEOTIDE SEQUENCE [LARGE SCALE GENOMIC DNA]</scope>
    <source>
        <strain evidence="4">ATCC MYA-139 / BCRC 22969 / CBS 8797 / CCRC 22969 / KCTC 17520 / NBRC 10181 / NCYC 3082</strain>
    </source>
</reference>
<dbReference type="GO" id="GO:0005737">
    <property type="term" value="C:cytoplasm"/>
    <property type="evidence" value="ECO:0007669"/>
    <property type="project" value="TreeGrafter"/>
</dbReference>
<dbReference type="PANTHER" id="PTHR12874">
    <property type="entry name" value="F-BOX ONLY PROTEIN 48-RELATED"/>
    <property type="match status" value="1"/>
</dbReference>
<gene>
    <name evidence="3" type="primary">KNAG0G02120</name>
    <name evidence="3" type="ordered locus">KNAG_0G02120</name>
</gene>
<dbReference type="SUPFAM" id="SSF81383">
    <property type="entry name" value="F-box domain"/>
    <property type="match status" value="1"/>
</dbReference>
<proteinExistence type="predicted"/>
<dbReference type="InterPro" id="IPR045464">
    <property type="entry name" value="Hrt3/FBXO9_C"/>
</dbReference>
<evidence type="ECO:0000313" key="4">
    <source>
        <dbReference type="Proteomes" id="UP000006310"/>
    </source>
</evidence>
<dbReference type="GO" id="GO:0031146">
    <property type="term" value="P:SCF-dependent proteasomal ubiquitin-dependent protein catabolic process"/>
    <property type="evidence" value="ECO:0007669"/>
    <property type="project" value="EnsemblFungi"/>
</dbReference>
<dbReference type="KEGG" id="kng:KNAG_0G02120"/>
<protein>
    <recommendedName>
        <fullName evidence="2">F-box protein Hrt3/FBXO9 C-terminal domain-containing protein</fullName>
    </recommendedName>
</protein>
<dbReference type="PANTHER" id="PTHR12874:SF9">
    <property type="entry name" value="F-BOX ONLY PROTEIN 48"/>
    <property type="match status" value="1"/>
</dbReference>
<dbReference type="OrthoDB" id="2117972at2759"/>
<dbReference type="EMBL" id="HE978320">
    <property type="protein sequence ID" value="CCK71269.1"/>
    <property type="molecule type" value="Genomic_DNA"/>
</dbReference>
<dbReference type="Pfam" id="PF19270">
    <property type="entry name" value="FBO_C"/>
    <property type="match status" value="1"/>
</dbReference>
<evidence type="ECO:0000256" key="1">
    <source>
        <dbReference type="ARBA" id="ARBA00022786"/>
    </source>
</evidence>
<evidence type="ECO:0000259" key="2">
    <source>
        <dbReference type="Pfam" id="PF19270"/>
    </source>
</evidence>
<feature type="domain" description="F-box protein Hrt3/FBXO9 C-terminal" evidence="2">
    <location>
        <begin position="181"/>
        <end position="270"/>
    </location>
</feature>
<dbReference type="eggNOG" id="KOG2997">
    <property type="taxonomic scope" value="Eukaryota"/>
</dbReference>
<dbReference type="OMA" id="RWNRLDF"/>
<dbReference type="STRING" id="1071383.J7S800"/>
<dbReference type="InterPro" id="IPR036047">
    <property type="entry name" value="F-box-like_dom_sf"/>
</dbReference>
<sequence>MANVELYTAADSSVNEALSAWEKGVLKEKDGSMSDAIIYYRKAIKLRDDVEKIYRKKLHDEWELLKRVEAMNLNDAELDETYLGVADTDEDTTANEPREILPCWILEMLPNDILLRIIKFVILASGESWVNLSLSCSTFNKLCFHNSFPYEIFKGYIYPKQRYDERAMALNGISNLETLERELWDTDYISMLRDRPYIKFEGVYISVVNYLRYGTLAEGSSSLVRPVHMITYYRYFRFYPNGDVLRLLTTDEPVHVVKKFSRDSKPRDSDICHWSLGFDDNFGRLTVTRTTQKYVFNETLAVSKHGNKPHQRLKWICSTVEDSEGAISDCSISNEKPFTFSRVRSYAPT</sequence>
<dbReference type="HOGENOM" id="CLU_017706_1_0_1"/>
<dbReference type="RefSeq" id="XP_022465515.1">
    <property type="nucleotide sequence ID" value="XM_022609083.1"/>
</dbReference>
<dbReference type="GO" id="GO:0071406">
    <property type="term" value="P:cellular response to methylmercury"/>
    <property type="evidence" value="ECO:0007669"/>
    <property type="project" value="EnsemblFungi"/>
</dbReference>
<evidence type="ECO:0000313" key="3">
    <source>
        <dbReference type="EMBL" id="CCK71269.1"/>
    </source>
</evidence>